<dbReference type="Proteomes" id="UP000216438">
    <property type="component" value="Chromosome"/>
</dbReference>
<dbReference type="EMBL" id="CP016303">
    <property type="protein sequence ID" value="ASX26250.1"/>
    <property type="molecule type" value="Genomic_DNA"/>
</dbReference>
<dbReference type="AlphaFoldDB" id="A0A249DYT1"/>
<gene>
    <name evidence="1" type="ORF">BA171_03950</name>
</gene>
<organism evidence="1 2">
    <name type="scientific">Candidatus Hamiltonella defensa</name>
    <name type="common">Bemisia tabaci</name>
    <dbReference type="NCBI Taxonomy" id="672795"/>
    <lineage>
        <taxon>Bacteria</taxon>
        <taxon>Pseudomonadati</taxon>
        <taxon>Pseudomonadota</taxon>
        <taxon>Gammaproteobacteria</taxon>
        <taxon>Enterobacterales</taxon>
        <taxon>Enterobacteriaceae</taxon>
        <taxon>aphid secondary symbionts</taxon>
        <taxon>Candidatus Williamhamiltonella</taxon>
    </lineage>
</organism>
<reference evidence="2" key="1">
    <citation type="submission" date="2016-06" db="EMBL/GenBank/DDBJ databases">
        <authorList>
            <person name="Chen W."/>
            <person name="Hasegawa D.K."/>
        </authorList>
    </citation>
    <scope>NUCLEOTIDE SEQUENCE [LARGE SCALE GENOMIC DNA]</scope>
    <source>
        <strain evidence="2">MEAM1</strain>
    </source>
</reference>
<name>A0A249DYT1_9ENTR</name>
<evidence type="ECO:0000313" key="2">
    <source>
        <dbReference type="Proteomes" id="UP000216438"/>
    </source>
</evidence>
<protein>
    <submittedName>
        <fullName evidence="1">Uncharacterized protein</fullName>
    </submittedName>
</protein>
<evidence type="ECO:0000313" key="1">
    <source>
        <dbReference type="EMBL" id="ASX26250.1"/>
    </source>
</evidence>
<proteinExistence type="predicted"/>
<reference evidence="1 2" key="2">
    <citation type="submission" date="2017-09" db="EMBL/GenBank/DDBJ databases">
        <title>The genome of whitefly Bemisia tabaci, a global crop pest, provides novel insights into virus transmission, host adaptation and insecticide resistance.</title>
        <authorList>
            <person name="Kaur N."/>
            <person name="Kliot A."/>
            <person name="Pinheiro P.V."/>
            <person name="Luan J."/>
            <person name="Zheng Y."/>
            <person name="Liu W."/>
            <person name="Sun H."/>
            <person name="Yang X."/>
            <person name="Xu Y."/>
            <person name="Luo Y."/>
            <person name="Kruse A."/>
            <person name="Fisher T.W."/>
            <person name="Nelson D.R."/>
            <person name="Elimelech M."/>
            <person name="MacCoss M."/>
            <person name="Johnson R."/>
            <person name="Cohen E."/>
            <person name="Hunter W.B."/>
            <person name="Brown J.K."/>
            <person name="Jander G."/>
            <person name="Cilia M."/>
            <person name="Douglas A.E."/>
            <person name="Ghanim M."/>
            <person name="Simmons A.M."/>
            <person name="Wintermantel W.M."/>
            <person name="Ling K.-S."/>
            <person name="Fei Z."/>
        </authorList>
    </citation>
    <scope>NUCLEOTIDE SEQUENCE [LARGE SCALE GENOMIC DNA]</scope>
    <source>
        <strain evidence="1 2">MEAM1</strain>
    </source>
</reference>
<accession>A0A249DYT1</accession>
<sequence>MKKFIILIFFILFFVSSNSAFAIIPREVDIISRQKMPFLQLQLDDDVQENLKNKKEIRVAIYPRKILPLVLCLNVKNLRVFQQIIFF</sequence>